<evidence type="ECO:0000256" key="1">
    <source>
        <dbReference type="SAM" id="SignalP"/>
    </source>
</evidence>
<name>A0ABP7NNE1_9ACTN</name>
<dbReference type="InterPro" id="IPR024006">
    <property type="entry name" value="Alt_signal_exp_actinobact"/>
</dbReference>
<reference evidence="3" key="1">
    <citation type="journal article" date="2019" name="Int. J. Syst. Evol. Microbiol.">
        <title>The Global Catalogue of Microorganisms (GCM) 10K type strain sequencing project: providing services to taxonomists for standard genome sequencing and annotation.</title>
        <authorList>
            <consortium name="The Broad Institute Genomics Platform"/>
            <consortium name="The Broad Institute Genome Sequencing Center for Infectious Disease"/>
            <person name="Wu L."/>
            <person name="Ma J."/>
        </authorList>
    </citation>
    <scope>NUCLEOTIDE SEQUENCE [LARGE SCALE GENOMIC DNA]</scope>
    <source>
        <strain evidence="3">JCM 16923</strain>
    </source>
</reference>
<organism evidence="2 3">
    <name type="scientific">Gordonia caeni</name>
    <dbReference type="NCBI Taxonomy" id="1007097"/>
    <lineage>
        <taxon>Bacteria</taxon>
        <taxon>Bacillati</taxon>
        <taxon>Actinomycetota</taxon>
        <taxon>Actinomycetes</taxon>
        <taxon>Mycobacteriales</taxon>
        <taxon>Gordoniaceae</taxon>
        <taxon>Gordonia</taxon>
    </lineage>
</organism>
<proteinExistence type="predicted"/>
<evidence type="ECO:0008006" key="4">
    <source>
        <dbReference type="Google" id="ProtNLM"/>
    </source>
</evidence>
<dbReference type="RefSeq" id="WP_344780431.1">
    <property type="nucleotide sequence ID" value="NZ_BAAAZW010000002.1"/>
</dbReference>
<feature type="chain" id="PRO_5045747041" description="Alternate-type signal peptide domain-containing protein" evidence="1">
    <location>
        <begin position="27"/>
        <end position="168"/>
    </location>
</feature>
<protein>
    <recommendedName>
        <fullName evidence="4">Alternate-type signal peptide domain-containing protein</fullName>
    </recommendedName>
</protein>
<dbReference type="Proteomes" id="UP001418444">
    <property type="component" value="Unassembled WGS sequence"/>
</dbReference>
<comment type="caution">
    <text evidence="2">The sequence shown here is derived from an EMBL/GenBank/DDBJ whole genome shotgun (WGS) entry which is preliminary data.</text>
</comment>
<evidence type="ECO:0000313" key="3">
    <source>
        <dbReference type="Proteomes" id="UP001418444"/>
    </source>
</evidence>
<sequence>MNKKTKGALAAAAGAAILVGGAGTMAAWNDNASLGSGTVSAGTLNIDQVGTGTWHWDNPDGEVFTPGSDLLVPGDSVVYVGKYKISAAGTNLKATLTPEIGGVTGNLKDYLEVADVNDAPTTITPSNDDQILTIGTKVTFDPDTGGEDGQGGTASLAGASVLLQQTLN</sequence>
<feature type="signal peptide" evidence="1">
    <location>
        <begin position="1"/>
        <end position="26"/>
    </location>
</feature>
<dbReference type="InterPro" id="IPR023833">
    <property type="entry name" value="Signal_pept_SipW-depend-type"/>
</dbReference>
<dbReference type="NCBIfam" id="TIGR04088">
    <property type="entry name" value="cognate_SipW"/>
    <property type="match status" value="1"/>
</dbReference>
<dbReference type="NCBIfam" id="TIGR04089">
    <property type="entry name" value="exp_by_SipW_III"/>
    <property type="match status" value="1"/>
</dbReference>
<keyword evidence="1" id="KW-0732">Signal</keyword>
<evidence type="ECO:0000313" key="2">
    <source>
        <dbReference type="EMBL" id="GAA3950871.1"/>
    </source>
</evidence>
<keyword evidence="3" id="KW-1185">Reference proteome</keyword>
<accession>A0ABP7NNE1</accession>
<gene>
    <name evidence="2" type="ORF">GCM10022231_05700</name>
</gene>
<dbReference type="EMBL" id="BAAAZW010000002">
    <property type="protein sequence ID" value="GAA3950871.1"/>
    <property type="molecule type" value="Genomic_DNA"/>
</dbReference>